<keyword evidence="5" id="KW-1185">Reference proteome</keyword>
<dbReference type="RefSeq" id="WP_012779678.1">
    <property type="nucleotide sequence ID" value="NC_013037.1"/>
</dbReference>
<dbReference type="GO" id="GO:0016758">
    <property type="term" value="F:hexosyltransferase activity"/>
    <property type="evidence" value="ECO:0007669"/>
    <property type="project" value="UniProtKB-ARBA"/>
</dbReference>
<evidence type="ECO:0000256" key="2">
    <source>
        <dbReference type="ARBA" id="ARBA00022679"/>
    </source>
</evidence>
<dbReference type="Pfam" id="PF00535">
    <property type="entry name" value="Glycos_transf_2"/>
    <property type="match status" value="1"/>
</dbReference>
<evidence type="ECO:0000256" key="1">
    <source>
        <dbReference type="ARBA" id="ARBA00022676"/>
    </source>
</evidence>
<sequence length="337" mass="38544">MDTSNRKPISVIVPIYNGEKTLERCIESIKQQAFVDFEVILVNDGSSDLSQKICEETCSADFRFKVLTISNGGVSNARNVGIRHASGDYITFIDADDFVDSDYLLNLYDSNADFSICGCTIHQDGKSTIEETIDLEPGAGSFGNSTVIINQIINHHLVRPVWGKLFDKRIILENSVLFDTSVRLGEDTLFVLSYLRFVNNVKVSRAPSYHYWRDGFRINKFRNTCEDIIFVYSKLNQLSHELTSSGLNPSKLFYSNYMSLCSNFHSVLFLSGRYQYSERKINLRKFRAINPDCADINFGISNKFLARVYENVQKSNVYFLLDSFLKSYYYLLKIKSS</sequence>
<gene>
    <name evidence="4" type="ordered locus">Dfer_0058</name>
</gene>
<dbReference type="OrthoDB" id="9788101at2"/>
<reference evidence="4 5" key="1">
    <citation type="journal article" date="2009" name="Stand. Genomic Sci.">
        <title>Complete genome sequence of Dyadobacter fermentans type strain (NS114).</title>
        <authorList>
            <person name="Lang E."/>
            <person name="Lapidus A."/>
            <person name="Chertkov O."/>
            <person name="Brettin T."/>
            <person name="Detter J.C."/>
            <person name="Han C."/>
            <person name="Copeland A."/>
            <person name="Glavina Del Rio T."/>
            <person name="Nolan M."/>
            <person name="Chen F."/>
            <person name="Lucas S."/>
            <person name="Tice H."/>
            <person name="Cheng J.F."/>
            <person name="Land M."/>
            <person name="Hauser L."/>
            <person name="Chang Y.J."/>
            <person name="Jeffries C.D."/>
            <person name="Kopitz M."/>
            <person name="Bruce D."/>
            <person name="Goodwin L."/>
            <person name="Pitluck S."/>
            <person name="Ovchinnikova G."/>
            <person name="Pati A."/>
            <person name="Ivanova N."/>
            <person name="Mavrommatis K."/>
            <person name="Chen A."/>
            <person name="Palaniappan K."/>
            <person name="Chain P."/>
            <person name="Bristow J."/>
            <person name="Eisen J.A."/>
            <person name="Markowitz V."/>
            <person name="Hugenholtz P."/>
            <person name="Goker M."/>
            <person name="Rohde M."/>
            <person name="Kyrpides N.C."/>
            <person name="Klenk H.P."/>
        </authorList>
    </citation>
    <scope>NUCLEOTIDE SEQUENCE [LARGE SCALE GENOMIC DNA]</scope>
    <source>
        <strain evidence="5">ATCC 700827 / DSM 18053 / CIP 107007 / KCTC 52180 / NS114</strain>
    </source>
</reference>
<dbReference type="InterPro" id="IPR029044">
    <property type="entry name" value="Nucleotide-diphossugar_trans"/>
</dbReference>
<dbReference type="PANTHER" id="PTHR22916:SF51">
    <property type="entry name" value="GLYCOSYLTRANSFERASE EPSH-RELATED"/>
    <property type="match status" value="1"/>
</dbReference>
<evidence type="ECO:0000259" key="3">
    <source>
        <dbReference type="Pfam" id="PF00535"/>
    </source>
</evidence>
<name>C6VUM1_DYAFD</name>
<organism evidence="4 5">
    <name type="scientific">Dyadobacter fermentans (strain ATCC 700827 / DSM 18053 / CIP 107007 / KCTC 52180 / NS114)</name>
    <dbReference type="NCBI Taxonomy" id="471854"/>
    <lineage>
        <taxon>Bacteria</taxon>
        <taxon>Pseudomonadati</taxon>
        <taxon>Bacteroidota</taxon>
        <taxon>Cytophagia</taxon>
        <taxon>Cytophagales</taxon>
        <taxon>Spirosomataceae</taxon>
        <taxon>Dyadobacter</taxon>
    </lineage>
</organism>
<dbReference type="CDD" id="cd00761">
    <property type="entry name" value="Glyco_tranf_GTA_type"/>
    <property type="match status" value="1"/>
</dbReference>
<dbReference type="Gene3D" id="3.90.550.10">
    <property type="entry name" value="Spore Coat Polysaccharide Biosynthesis Protein SpsA, Chain A"/>
    <property type="match status" value="1"/>
</dbReference>
<keyword evidence="2 4" id="KW-0808">Transferase</keyword>
<dbReference type="AlphaFoldDB" id="C6VUM1"/>
<dbReference type="Proteomes" id="UP000002011">
    <property type="component" value="Chromosome"/>
</dbReference>
<feature type="domain" description="Glycosyltransferase 2-like" evidence="3">
    <location>
        <begin position="10"/>
        <end position="127"/>
    </location>
</feature>
<proteinExistence type="predicted"/>
<dbReference type="KEGG" id="dfe:Dfer_0058"/>
<dbReference type="InterPro" id="IPR001173">
    <property type="entry name" value="Glyco_trans_2-like"/>
</dbReference>
<accession>C6VUM1</accession>
<dbReference type="CAZy" id="GT2">
    <property type="family name" value="Glycosyltransferase Family 2"/>
</dbReference>
<dbReference type="HOGENOM" id="CLU_025996_25_0_10"/>
<keyword evidence="1" id="KW-0328">Glycosyltransferase</keyword>
<evidence type="ECO:0000313" key="5">
    <source>
        <dbReference type="Proteomes" id="UP000002011"/>
    </source>
</evidence>
<dbReference type="eggNOG" id="COG0463">
    <property type="taxonomic scope" value="Bacteria"/>
</dbReference>
<dbReference type="SUPFAM" id="SSF53448">
    <property type="entry name" value="Nucleotide-diphospho-sugar transferases"/>
    <property type="match status" value="1"/>
</dbReference>
<dbReference type="PANTHER" id="PTHR22916">
    <property type="entry name" value="GLYCOSYLTRANSFERASE"/>
    <property type="match status" value="1"/>
</dbReference>
<dbReference type="EMBL" id="CP001619">
    <property type="protein sequence ID" value="ACT91330.1"/>
    <property type="molecule type" value="Genomic_DNA"/>
</dbReference>
<dbReference type="STRING" id="471854.Dfer_0058"/>
<protein>
    <submittedName>
        <fullName evidence="4">Glycosyl transferase family 2</fullName>
    </submittedName>
</protein>
<evidence type="ECO:0000313" key="4">
    <source>
        <dbReference type="EMBL" id="ACT91330.1"/>
    </source>
</evidence>